<comment type="caution">
    <text evidence="4">The sequence shown here is derived from an EMBL/GenBank/DDBJ whole genome shotgun (WGS) entry which is preliminary data.</text>
</comment>
<name>A0A8T0CQQ9_CORYI</name>
<sequence>MGIHLLVVSLTKQILRGSLFTKKQAVPMAIGVPKGYFAVYVGETQARRYVVPISHLTQPSFQHLLTRAEEEIGFNHPMGNLRIPCEEEFFLDLTSRINRL</sequence>
<gene>
    <name evidence="4" type="ORF">BT93_L2163</name>
</gene>
<dbReference type="EMBL" id="MU090213">
    <property type="protein sequence ID" value="KAF7848235.1"/>
    <property type="molecule type" value="Genomic_DNA"/>
</dbReference>
<evidence type="ECO:0000256" key="3">
    <source>
        <dbReference type="ARBA" id="ARBA00022604"/>
    </source>
</evidence>
<organism evidence="4 5">
    <name type="scientific">Corymbia citriodora subsp. variegata</name>
    <dbReference type="NCBI Taxonomy" id="360336"/>
    <lineage>
        <taxon>Eukaryota</taxon>
        <taxon>Viridiplantae</taxon>
        <taxon>Streptophyta</taxon>
        <taxon>Embryophyta</taxon>
        <taxon>Tracheophyta</taxon>
        <taxon>Spermatophyta</taxon>
        <taxon>Magnoliopsida</taxon>
        <taxon>eudicotyledons</taxon>
        <taxon>Gunneridae</taxon>
        <taxon>Pentapetalae</taxon>
        <taxon>rosids</taxon>
        <taxon>malvids</taxon>
        <taxon>Myrtales</taxon>
        <taxon>Myrtaceae</taxon>
        <taxon>Myrtoideae</taxon>
        <taxon>Eucalypteae</taxon>
        <taxon>Corymbia</taxon>
    </lineage>
</organism>
<evidence type="ECO:0008006" key="6">
    <source>
        <dbReference type="Google" id="ProtNLM"/>
    </source>
</evidence>
<accession>A0A8T0CQQ9</accession>
<dbReference type="GO" id="GO:0009733">
    <property type="term" value="P:response to auxin"/>
    <property type="evidence" value="ECO:0007669"/>
    <property type="project" value="InterPro"/>
</dbReference>
<proteinExistence type="inferred from homology"/>
<protein>
    <recommendedName>
        <fullName evidence="6">Small auxin up regulated protein</fullName>
    </recommendedName>
</protein>
<dbReference type="OrthoDB" id="625231at2759"/>
<evidence type="ECO:0000256" key="2">
    <source>
        <dbReference type="ARBA" id="ARBA00022473"/>
    </source>
</evidence>
<keyword evidence="3" id="KW-0341">Growth regulation</keyword>
<keyword evidence="2" id="KW-0217">Developmental protein</keyword>
<dbReference type="Gramene" id="rna-gnl|WGS:JABURB|Cocit.L2163.1">
    <property type="protein sequence ID" value="cds-KAF7848235.1"/>
    <property type="gene ID" value="gene-BT93_L2163"/>
</dbReference>
<dbReference type="InterPro" id="IPR003676">
    <property type="entry name" value="SAUR_fam"/>
</dbReference>
<reference evidence="4" key="1">
    <citation type="submission" date="2020-05" db="EMBL/GenBank/DDBJ databases">
        <title>WGS assembly of Corymbia citriodora subspecies variegata.</title>
        <authorList>
            <person name="Barry K."/>
            <person name="Hundley H."/>
            <person name="Shu S."/>
            <person name="Jenkins J."/>
            <person name="Grimwood J."/>
            <person name="Baten A."/>
        </authorList>
    </citation>
    <scope>NUCLEOTIDE SEQUENCE</scope>
    <source>
        <strain evidence="4">CV2-018</strain>
    </source>
</reference>
<dbReference type="Pfam" id="PF02519">
    <property type="entry name" value="Auxin_inducible"/>
    <property type="match status" value="1"/>
</dbReference>
<evidence type="ECO:0000313" key="4">
    <source>
        <dbReference type="EMBL" id="KAF7848235.1"/>
    </source>
</evidence>
<comment type="similarity">
    <text evidence="1">Belongs to the ARG7 family.</text>
</comment>
<evidence type="ECO:0000313" key="5">
    <source>
        <dbReference type="Proteomes" id="UP000806378"/>
    </source>
</evidence>
<dbReference type="Proteomes" id="UP000806378">
    <property type="component" value="Unassembled WGS sequence"/>
</dbReference>
<evidence type="ECO:0000256" key="1">
    <source>
        <dbReference type="ARBA" id="ARBA00006974"/>
    </source>
</evidence>
<dbReference type="AlphaFoldDB" id="A0A8T0CQQ9"/>
<dbReference type="PANTHER" id="PTHR31929">
    <property type="entry name" value="SAUR-LIKE AUXIN-RESPONSIVE PROTEIN FAMILY-RELATED"/>
    <property type="match status" value="1"/>
</dbReference>
<keyword evidence="5" id="KW-1185">Reference proteome</keyword>